<protein>
    <recommendedName>
        <fullName evidence="1">VOC domain-containing protein</fullName>
    </recommendedName>
</protein>
<evidence type="ECO:0000313" key="2">
    <source>
        <dbReference type="EMBL" id="SDI28986.1"/>
    </source>
</evidence>
<dbReference type="SUPFAM" id="SSF54593">
    <property type="entry name" value="Glyoxalase/Bleomycin resistance protein/Dihydroxybiphenyl dioxygenase"/>
    <property type="match status" value="1"/>
</dbReference>
<dbReference type="RefSeq" id="WP_091782175.1">
    <property type="nucleotide sequence ID" value="NZ_FNDI01000014.1"/>
</dbReference>
<dbReference type="Proteomes" id="UP000198900">
    <property type="component" value="Unassembled WGS sequence"/>
</dbReference>
<comment type="caution">
    <text evidence="2">The sequence shown here is derived from an EMBL/GenBank/DDBJ whole genome shotgun (WGS) entry which is preliminary data.</text>
</comment>
<sequence>MPVLKTMHRLYVARELLEFSVAFYEAIQDLRCERRLSFEPMGIEVAVVGSFILLAGSDEALAPVRHIQAALVVDALDAYAQRLRELGATFLGETHENAAGRHMTVRHPDGLVVEYFEPVKSAAA</sequence>
<dbReference type="Gene3D" id="3.10.180.10">
    <property type="entry name" value="2,3-Dihydroxybiphenyl 1,2-Dioxygenase, domain 1"/>
    <property type="match status" value="1"/>
</dbReference>
<evidence type="ECO:0000313" key="3">
    <source>
        <dbReference type="Proteomes" id="UP000198900"/>
    </source>
</evidence>
<gene>
    <name evidence="2" type="ORF">SAMN04487926_114202</name>
</gene>
<organism evidence="2 3">
    <name type="scientific">Paraburkholderia steynii</name>
    <dbReference type="NCBI Taxonomy" id="1245441"/>
    <lineage>
        <taxon>Bacteria</taxon>
        <taxon>Pseudomonadati</taxon>
        <taxon>Pseudomonadota</taxon>
        <taxon>Betaproteobacteria</taxon>
        <taxon>Burkholderiales</taxon>
        <taxon>Burkholderiaceae</taxon>
        <taxon>Paraburkholderia</taxon>
    </lineage>
</organism>
<proteinExistence type="predicted"/>
<dbReference type="EMBL" id="FNDI01000014">
    <property type="protein sequence ID" value="SDI28986.1"/>
    <property type="molecule type" value="Genomic_DNA"/>
</dbReference>
<dbReference type="InterPro" id="IPR029068">
    <property type="entry name" value="Glyas_Bleomycin-R_OHBP_Dase"/>
</dbReference>
<dbReference type="AlphaFoldDB" id="A0A7Z7B9K1"/>
<name>A0A7Z7B9K1_9BURK</name>
<evidence type="ECO:0000259" key="1">
    <source>
        <dbReference type="PROSITE" id="PS51819"/>
    </source>
</evidence>
<reference evidence="2" key="1">
    <citation type="submission" date="2016-10" db="EMBL/GenBank/DDBJ databases">
        <authorList>
            <person name="Varghese N."/>
            <person name="Submissions S."/>
        </authorList>
    </citation>
    <scope>NUCLEOTIDE SEQUENCE [LARGE SCALE GENOMIC DNA]</scope>
    <source>
        <strain evidence="2">YR281</strain>
    </source>
</reference>
<keyword evidence="3" id="KW-1185">Reference proteome</keyword>
<dbReference type="PROSITE" id="PS51819">
    <property type="entry name" value="VOC"/>
    <property type="match status" value="1"/>
</dbReference>
<accession>A0A7Z7B9K1</accession>
<feature type="domain" description="VOC" evidence="1">
    <location>
        <begin position="6"/>
        <end position="118"/>
    </location>
</feature>
<dbReference type="InterPro" id="IPR037523">
    <property type="entry name" value="VOC_core"/>
</dbReference>